<protein>
    <submittedName>
        <fullName evidence="1">Uncharacterized protein</fullName>
    </submittedName>
</protein>
<organism evidence="1 2">
    <name type="scientific">Lupinus luteus</name>
    <name type="common">European yellow lupine</name>
    <dbReference type="NCBI Taxonomy" id="3873"/>
    <lineage>
        <taxon>Eukaryota</taxon>
        <taxon>Viridiplantae</taxon>
        <taxon>Streptophyta</taxon>
        <taxon>Embryophyta</taxon>
        <taxon>Tracheophyta</taxon>
        <taxon>Spermatophyta</taxon>
        <taxon>Magnoliopsida</taxon>
        <taxon>eudicotyledons</taxon>
        <taxon>Gunneridae</taxon>
        <taxon>Pentapetalae</taxon>
        <taxon>rosids</taxon>
        <taxon>fabids</taxon>
        <taxon>Fabales</taxon>
        <taxon>Fabaceae</taxon>
        <taxon>Papilionoideae</taxon>
        <taxon>50 kb inversion clade</taxon>
        <taxon>genistoids sensu lato</taxon>
        <taxon>core genistoids</taxon>
        <taxon>Genisteae</taxon>
        <taxon>Lupinus</taxon>
    </lineage>
</organism>
<proteinExistence type="predicted"/>
<accession>A0AAV1W6P1</accession>
<comment type="caution">
    <text evidence="1">The sequence shown here is derived from an EMBL/GenBank/DDBJ whole genome shotgun (WGS) entry which is preliminary data.</text>
</comment>
<evidence type="ECO:0000313" key="1">
    <source>
        <dbReference type="EMBL" id="CAL0304694.1"/>
    </source>
</evidence>
<dbReference type="EMBL" id="CAXHTB010000004">
    <property type="protein sequence ID" value="CAL0304694.1"/>
    <property type="molecule type" value="Genomic_DNA"/>
</dbReference>
<gene>
    <name evidence="1" type="ORF">LLUT_LOCUS5754</name>
</gene>
<reference evidence="1 2" key="1">
    <citation type="submission" date="2024-03" db="EMBL/GenBank/DDBJ databases">
        <authorList>
            <person name="Martinez-Hernandez J."/>
        </authorList>
    </citation>
    <scope>NUCLEOTIDE SEQUENCE [LARGE SCALE GENOMIC DNA]</scope>
</reference>
<evidence type="ECO:0000313" key="2">
    <source>
        <dbReference type="Proteomes" id="UP001497480"/>
    </source>
</evidence>
<dbReference type="AlphaFoldDB" id="A0AAV1W6P1"/>
<name>A0AAV1W6P1_LUPLU</name>
<sequence length="68" mass="7769">MGLTFDSVMYFLLIQHRVRLGKYMRDSDSLEREGENLQAVWSPDTKLVVTLGMREVKKVGNPAMIIAI</sequence>
<dbReference type="Proteomes" id="UP001497480">
    <property type="component" value="Unassembled WGS sequence"/>
</dbReference>
<keyword evidence="2" id="KW-1185">Reference proteome</keyword>